<dbReference type="AlphaFoldDB" id="A0AAV9NEI3"/>
<evidence type="ECO:0000313" key="1">
    <source>
        <dbReference type="EMBL" id="KAK5053335.1"/>
    </source>
</evidence>
<name>A0AAV9NEI3_9EURO</name>
<dbReference type="Proteomes" id="UP001358417">
    <property type="component" value="Unassembled WGS sequence"/>
</dbReference>
<evidence type="ECO:0000313" key="2">
    <source>
        <dbReference type="Proteomes" id="UP001358417"/>
    </source>
</evidence>
<dbReference type="GeneID" id="89970521"/>
<reference evidence="1 2" key="1">
    <citation type="submission" date="2023-08" db="EMBL/GenBank/DDBJ databases">
        <title>Black Yeasts Isolated from many extreme environments.</title>
        <authorList>
            <person name="Coleine C."/>
            <person name="Stajich J.E."/>
            <person name="Selbmann L."/>
        </authorList>
    </citation>
    <scope>NUCLEOTIDE SEQUENCE [LARGE SCALE GENOMIC DNA]</scope>
    <source>
        <strain evidence="1 2">CCFEE 5792</strain>
    </source>
</reference>
<protein>
    <submittedName>
        <fullName evidence="1">Uncharacterized protein</fullName>
    </submittedName>
</protein>
<keyword evidence="2" id="KW-1185">Reference proteome</keyword>
<proteinExistence type="predicted"/>
<sequence length="412" mass="45977">MGKKSKKTSAASTTPTPIAPWIYINDPKDGIPHIGHLHTMLPVSTIVYRNHSSNNKPSLADLLLTNLTSTTEIPLIAEQYSESRDDTSKKLATATALRDAAIKRGCNFVSVNIWDGNTLGPEIDDLARYGTNHLEIKAEGDDEESQRKVAEKIYRWLFKVLTPHETIHLIPESEMLVRDTKSFPDYAYCPISDSRLHPKDAKIQFVAIVLTRPVVTSDQKLTWSVADRTGVVSMNPITFDGRQADTNTYPLQANFYFQYRGTSSQYTWDWCLALQPGDRRALPRMPMVEIKERKRVRIAKAPFRGIGLAISGAGLTVRAIGHGVAKLGSAVKMGPSSKWVPEADVVDGKIADWAKIWNDEKQQIKLKVESQISKNHPPVKVFNEKGQKLWKDDDSIASTQAGLDGVKEKEFV</sequence>
<accession>A0AAV9NEI3</accession>
<organism evidence="1 2">
    <name type="scientific">Exophiala bonariae</name>
    <dbReference type="NCBI Taxonomy" id="1690606"/>
    <lineage>
        <taxon>Eukaryota</taxon>
        <taxon>Fungi</taxon>
        <taxon>Dikarya</taxon>
        <taxon>Ascomycota</taxon>
        <taxon>Pezizomycotina</taxon>
        <taxon>Eurotiomycetes</taxon>
        <taxon>Chaetothyriomycetidae</taxon>
        <taxon>Chaetothyriales</taxon>
        <taxon>Herpotrichiellaceae</taxon>
        <taxon>Exophiala</taxon>
    </lineage>
</organism>
<comment type="caution">
    <text evidence="1">The sequence shown here is derived from an EMBL/GenBank/DDBJ whole genome shotgun (WGS) entry which is preliminary data.</text>
</comment>
<gene>
    <name evidence="1" type="ORF">LTR84_002309</name>
</gene>
<dbReference type="RefSeq" id="XP_064706777.1">
    <property type="nucleotide sequence ID" value="XM_064845923.1"/>
</dbReference>
<dbReference type="EMBL" id="JAVRRD010000012">
    <property type="protein sequence ID" value="KAK5053335.1"/>
    <property type="molecule type" value="Genomic_DNA"/>
</dbReference>